<dbReference type="PANTHER" id="PTHR48081:SF33">
    <property type="entry name" value="KYNURENINE FORMAMIDASE"/>
    <property type="match status" value="1"/>
</dbReference>
<dbReference type="PANTHER" id="PTHR48081">
    <property type="entry name" value="AB HYDROLASE SUPERFAMILY PROTEIN C4A8.06C"/>
    <property type="match status" value="1"/>
</dbReference>
<evidence type="ECO:0000256" key="1">
    <source>
        <dbReference type="ARBA" id="ARBA00022801"/>
    </source>
</evidence>
<keyword evidence="1 4" id="KW-0378">Hydrolase</keyword>
<comment type="caution">
    <text evidence="4">The sequence shown here is derived from an EMBL/GenBank/DDBJ whole genome shotgun (WGS) entry which is preliminary data.</text>
</comment>
<sequence>MRGIWISGAVLAGMLVAGVAHAQQRLPRECRQEIVQLCGSDRSKIRSCLREKRSELSETCASELRERMQQRRAGNRAVPTRMAPQKFDLVTFGDDPRQAIDFYRPMASAGTTDAPPALILFVHGGGWQMGDRARANHAKPSHFQQTGYAYASTGYRLVPNVKVEDQAADIAAAVAKLRADAPELGFDPNRIILMGHSAGAHLAALVATDPTYLGDDLAAIKGVILLDGAGYDAVSTLETAGPLTKRIYEPAFSADPARQAALSPATYVGAPDVSDWLILHVADRARAKAQSEMFAAKLRKAGANAEAVAIPNTDHRRMNTELGTDNLATEKVDAFIAQLTE</sequence>
<evidence type="ECO:0000256" key="2">
    <source>
        <dbReference type="SAM" id="SignalP"/>
    </source>
</evidence>
<dbReference type="InterPro" id="IPR050300">
    <property type="entry name" value="GDXG_lipolytic_enzyme"/>
</dbReference>
<feature type="signal peptide" evidence="2">
    <location>
        <begin position="1"/>
        <end position="22"/>
    </location>
</feature>
<dbReference type="AlphaFoldDB" id="A0A844Z695"/>
<organism evidence="4 5">
    <name type="scientific">Pontixanthobacter aestiaquae</name>
    <dbReference type="NCBI Taxonomy" id="1509367"/>
    <lineage>
        <taxon>Bacteria</taxon>
        <taxon>Pseudomonadati</taxon>
        <taxon>Pseudomonadota</taxon>
        <taxon>Alphaproteobacteria</taxon>
        <taxon>Sphingomonadales</taxon>
        <taxon>Erythrobacteraceae</taxon>
        <taxon>Pontixanthobacter</taxon>
    </lineage>
</organism>
<proteinExistence type="predicted"/>
<evidence type="ECO:0000259" key="3">
    <source>
        <dbReference type="Pfam" id="PF20434"/>
    </source>
</evidence>
<evidence type="ECO:0000313" key="4">
    <source>
        <dbReference type="EMBL" id="MXO83024.1"/>
    </source>
</evidence>
<dbReference type="InterPro" id="IPR049492">
    <property type="entry name" value="BD-FAE-like_dom"/>
</dbReference>
<name>A0A844Z695_9SPHN</name>
<dbReference type="Gene3D" id="3.40.50.1820">
    <property type="entry name" value="alpha/beta hydrolase"/>
    <property type="match status" value="1"/>
</dbReference>
<feature type="chain" id="PRO_5032528914" evidence="2">
    <location>
        <begin position="23"/>
        <end position="341"/>
    </location>
</feature>
<dbReference type="EMBL" id="WTYZ01000001">
    <property type="protein sequence ID" value="MXO83024.1"/>
    <property type="molecule type" value="Genomic_DNA"/>
</dbReference>
<dbReference type="GO" id="GO:0016787">
    <property type="term" value="F:hydrolase activity"/>
    <property type="evidence" value="ECO:0007669"/>
    <property type="project" value="UniProtKB-KW"/>
</dbReference>
<keyword evidence="5" id="KW-1185">Reference proteome</keyword>
<evidence type="ECO:0000313" key="5">
    <source>
        <dbReference type="Proteomes" id="UP000460290"/>
    </source>
</evidence>
<accession>A0A844Z695</accession>
<dbReference type="SUPFAM" id="SSF53474">
    <property type="entry name" value="alpha/beta-Hydrolases"/>
    <property type="match status" value="1"/>
</dbReference>
<gene>
    <name evidence="4" type="ORF">GRI35_06550</name>
</gene>
<dbReference type="Pfam" id="PF20434">
    <property type="entry name" value="BD-FAE"/>
    <property type="match status" value="1"/>
</dbReference>
<feature type="domain" description="BD-FAE-like" evidence="3">
    <location>
        <begin position="101"/>
        <end position="298"/>
    </location>
</feature>
<keyword evidence="2" id="KW-0732">Signal</keyword>
<dbReference type="InterPro" id="IPR029058">
    <property type="entry name" value="AB_hydrolase_fold"/>
</dbReference>
<dbReference type="Proteomes" id="UP000460290">
    <property type="component" value="Unassembled WGS sequence"/>
</dbReference>
<reference evidence="4 5" key="1">
    <citation type="submission" date="2019-12" db="EMBL/GenBank/DDBJ databases">
        <title>Genomic-based taxomic classification of the family Erythrobacteraceae.</title>
        <authorList>
            <person name="Xu L."/>
        </authorList>
    </citation>
    <scope>NUCLEOTIDE SEQUENCE [LARGE SCALE GENOMIC DNA]</scope>
    <source>
        <strain evidence="4 5">KCTC 42006</strain>
    </source>
</reference>
<dbReference type="RefSeq" id="WP_160613411.1">
    <property type="nucleotide sequence ID" value="NZ_JAUFQM010000001.1"/>
</dbReference>
<dbReference type="OrthoDB" id="9771666at2"/>
<protein>
    <submittedName>
        <fullName evidence="4">Alpha/beta fold hydrolase</fullName>
    </submittedName>
</protein>